<dbReference type="RefSeq" id="WP_282217912.1">
    <property type="nucleotide sequence ID" value="NZ_CP118246.1"/>
</dbReference>
<keyword evidence="3" id="KW-0813">Transport</keyword>
<organism evidence="10 11">
    <name type="scientific">Devosia algicola</name>
    <dbReference type="NCBI Taxonomy" id="3026418"/>
    <lineage>
        <taxon>Bacteria</taxon>
        <taxon>Pseudomonadati</taxon>
        <taxon>Pseudomonadota</taxon>
        <taxon>Alphaproteobacteria</taxon>
        <taxon>Hyphomicrobiales</taxon>
        <taxon>Devosiaceae</taxon>
        <taxon>Devosia</taxon>
    </lineage>
</organism>
<dbReference type="Gene3D" id="1.10.3720.10">
    <property type="entry name" value="MetI-like"/>
    <property type="match status" value="1"/>
</dbReference>
<name>A0ABY7YJR5_9HYPH</name>
<evidence type="ECO:0000259" key="9">
    <source>
        <dbReference type="PROSITE" id="PS50928"/>
    </source>
</evidence>
<evidence type="ECO:0000256" key="6">
    <source>
        <dbReference type="ARBA" id="ARBA00022989"/>
    </source>
</evidence>
<feature type="transmembrane region" description="Helical" evidence="8">
    <location>
        <begin position="277"/>
        <end position="301"/>
    </location>
</feature>
<dbReference type="InterPro" id="IPR000515">
    <property type="entry name" value="MetI-like"/>
</dbReference>
<evidence type="ECO:0000256" key="8">
    <source>
        <dbReference type="SAM" id="Phobius"/>
    </source>
</evidence>
<evidence type="ECO:0000256" key="3">
    <source>
        <dbReference type="ARBA" id="ARBA00022448"/>
    </source>
</evidence>
<dbReference type="InterPro" id="IPR050809">
    <property type="entry name" value="UgpAE/MalFG_permease"/>
</dbReference>
<evidence type="ECO:0000256" key="1">
    <source>
        <dbReference type="ARBA" id="ARBA00004651"/>
    </source>
</evidence>
<dbReference type="InterPro" id="IPR035906">
    <property type="entry name" value="MetI-like_sf"/>
</dbReference>
<keyword evidence="11" id="KW-1185">Reference proteome</keyword>
<dbReference type="SUPFAM" id="SSF161098">
    <property type="entry name" value="MetI-like"/>
    <property type="match status" value="1"/>
</dbReference>
<feature type="transmembrane region" description="Helical" evidence="8">
    <location>
        <begin position="21"/>
        <end position="47"/>
    </location>
</feature>
<dbReference type="CDD" id="cd06261">
    <property type="entry name" value="TM_PBP2"/>
    <property type="match status" value="1"/>
</dbReference>
<accession>A0ABY7YJR5</accession>
<feature type="transmembrane region" description="Helical" evidence="8">
    <location>
        <begin position="168"/>
        <end position="190"/>
    </location>
</feature>
<evidence type="ECO:0000313" key="11">
    <source>
        <dbReference type="Proteomes" id="UP001220530"/>
    </source>
</evidence>
<feature type="transmembrane region" description="Helical" evidence="8">
    <location>
        <begin position="84"/>
        <end position="105"/>
    </location>
</feature>
<dbReference type="PROSITE" id="PS50928">
    <property type="entry name" value="ABC_TM1"/>
    <property type="match status" value="1"/>
</dbReference>
<reference evidence="10 11" key="1">
    <citation type="submission" date="2023-02" db="EMBL/GenBank/DDBJ databases">
        <title>Devosia algicola sp. nov., isolated from the phycosphere of marine algae.</title>
        <authorList>
            <person name="Kim J.M."/>
            <person name="Lee J.K."/>
            <person name="Choi B.J."/>
            <person name="Bayburt H."/>
            <person name="Jeon C.O."/>
        </authorList>
    </citation>
    <scope>NUCLEOTIDE SEQUENCE [LARGE SCALE GENOMIC DNA]</scope>
    <source>
        <strain evidence="10 11">G20-9</strain>
    </source>
</reference>
<gene>
    <name evidence="10" type="ORF">PSQ19_11900</name>
</gene>
<sequence>MLTTLEQSAPGWRSRLWADRWIYLFLVPTVVLIGTFTVYPVLASLWFSLLDWNGFGSAGAFVGLANYQELWGDRLFWNAFSNTLVFLAFAVPLRVGLALFLAVILNATFPLVRVFRTAIFLPVVTTAAIVGVVMRYVLDPTSGPINLVLLNSGILDQPVNFLGRSSTALYAAIGIWVWKWLGVTLIYWLAALQTIPRDVYEAAEVDGANPLYRFFYITLPMLTPFTIIITLITVIEATNVFDLMLTLTGGGPFYGTEVIDIFVYRQAFTANIPRLGYASAAAIFFGVCFAAIAAVQAVALIKFRARRRSS</sequence>
<dbReference type="PANTHER" id="PTHR43227">
    <property type="entry name" value="BLL4140 PROTEIN"/>
    <property type="match status" value="1"/>
</dbReference>
<evidence type="ECO:0000256" key="2">
    <source>
        <dbReference type="ARBA" id="ARBA00009306"/>
    </source>
</evidence>
<protein>
    <submittedName>
        <fullName evidence="10">Sugar ABC transporter permease</fullName>
    </submittedName>
</protein>
<dbReference type="PANTHER" id="PTHR43227:SF11">
    <property type="entry name" value="BLL4140 PROTEIN"/>
    <property type="match status" value="1"/>
</dbReference>
<evidence type="ECO:0000256" key="4">
    <source>
        <dbReference type="ARBA" id="ARBA00022475"/>
    </source>
</evidence>
<dbReference type="EMBL" id="CP118246">
    <property type="protein sequence ID" value="WDR01501.1"/>
    <property type="molecule type" value="Genomic_DNA"/>
</dbReference>
<keyword evidence="7 8" id="KW-0472">Membrane</keyword>
<evidence type="ECO:0000313" key="10">
    <source>
        <dbReference type="EMBL" id="WDR01501.1"/>
    </source>
</evidence>
<feature type="domain" description="ABC transmembrane type-1" evidence="9">
    <location>
        <begin position="80"/>
        <end position="296"/>
    </location>
</feature>
<keyword evidence="6 8" id="KW-1133">Transmembrane helix</keyword>
<proteinExistence type="inferred from homology"/>
<feature type="transmembrane region" description="Helical" evidence="8">
    <location>
        <begin position="211"/>
        <end position="235"/>
    </location>
</feature>
<comment type="similarity">
    <text evidence="2">Belongs to the binding-protein-dependent transport system permease family.</text>
</comment>
<keyword evidence="4" id="KW-1003">Cell membrane</keyword>
<evidence type="ECO:0000256" key="7">
    <source>
        <dbReference type="ARBA" id="ARBA00023136"/>
    </source>
</evidence>
<evidence type="ECO:0000256" key="5">
    <source>
        <dbReference type="ARBA" id="ARBA00022692"/>
    </source>
</evidence>
<comment type="subcellular location">
    <subcellularLocation>
        <location evidence="1">Cell membrane</location>
        <topology evidence="1">Multi-pass membrane protein</topology>
    </subcellularLocation>
</comment>
<feature type="transmembrane region" description="Helical" evidence="8">
    <location>
        <begin position="117"/>
        <end position="138"/>
    </location>
</feature>
<keyword evidence="5 8" id="KW-0812">Transmembrane</keyword>
<dbReference type="Proteomes" id="UP001220530">
    <property type="component" value="Chromosome"/>
</dbReference>